<dbReference type="InterPro" id="IPR001223">
    <property type="entry name" value="Glyco_hydro18_cat"/>
</dbReference>
<organism evidence="10 11">
    <name type="scientific">Streptomyces uncialis</name>
    <dbReference type="NCBI Taxonomy" id="1048205"/>
    <lineage>
        <taxon>Bacteria</taxon>
        <taxon>Bacillati</taxon>
        <taxon>Actinomycetota</taxon>
        <taxon>Actinomycetes</taxon>
        <taxon>Kitasatosporales</taxon>
        <taxon>Streptomycetaceae</taxon>
        <taxon>Streptomyces</taxon>
    </lineage>
</organism>
<dbReference type="STRING" id="1048205.AB852_14730"/>
<dbReference type="InterPro" id="IPR001919">
    <property type="entry name" value="CBD2"/>
</dbReference>
<evidence type="ECO:0000256" key="2">
    <source>
        <dbReference type="ARBA" id="ARBA00023277"/>
    </source>
</evidence>
<keyword evidence="11" id="KW-1185">Reference proteome</keyword>
<evidence type="ECO:0000256" key="5">
    <source>
        <dbReference type="SAM" id="MobiDB-lite"/>
    </source>
</evidence>
<dbReference type="InterPro" id="IPR052750">
    <property type="entry name" value="GH18_Chitinase"/>
</dbReference>
<dbReference type="SUPFAM" id="SSF51445">
    <property type="entry name" value="(Trans)glycosidases"/>
    <property type="match status" value="1"/>
</dbReference>
<dbReference type="PROSITE" id="PS51173">
    <property type="entry name" value="CBM2"/>
    <property type="match status" value="1"/>
</dbReference>
<dbReference type="SUPFAM" id="SSF49384">
    <property type="entry name" value="Carbohydrate-binding domain"/>
    <property type="match status" value="1"/>
</dbReference>
<feature type="domain" description="Fibronectin type-III" evidence="7">
    <location>
        <begin position="142"/>
        <end position="229"/>
    </location>
</feature>
<dbReference type="Gene3D" id="2.60.40.10">
    <property type="entry name" value="Immunoglobulins"/>
    <property type="match status" value="1"/>
</dbReference>
<comment type="caution">
    <text evidence="10">The sequence shown here is derived from an EMBL/GenBank/DDBJ whole genome shotgun (WGS) entry which is preliminary data.</text>
</comment>
<dbReference type="PANTHER" id="PTHR42976">
    <property type="entry name" value="BIFUNCTIONAL CHITINASE/LYSOZYME-RELATED"/>
    <property type="match status" value="1"/>
</dbReference>
<dbReference type="Gene3D" id="2.60.40.290">
    <property type="match status" value="1"/>
</dbReference>
<dbReference type="AlphaFoldDB" id="A0A1Q4V852"/>
<evidence type="ECO:0000313" key="10">
    <source>
        <dbReference type="EMBL" id="OKH93939.1"/>
    </source>
</evidence>
<feature type="chain" id="PRO_5013066842" evidence="6">
    <location>
        <begin position="27"/>
        <end position="525"/>
    </location>
</feature>
<reference evidence="10 11" key="1">
    <citation type="submission" date="2015-06" db="EMBL/GenBank/DDBJ databases">
        <title>Cloning and characterization of the uncialamcin biosynthetic gene cluster.</title>
        <authorList>
            <person name="Yan X."/>
            <person name="Huang T."/>
            <person name="Ge H."/>
            <person name="Shen B."/>
        </authorList>
    </citation>
    <scope>NUCLEOTIDE SEQUENCE [LARGE SCALE GENOMIC DNA]</scope>
    <source>
        <strain evidence="10 11">DCA2648</strain>
    </source>
</reference>
<dbReference type="InterPro" id="IPR012291">
    <property type="entry name" value="CBM2_carb-bd_dom_sf"/>
</dbReference>
<protein>
    <submittedName>
        <fullName evidence="10">Uncharacterized protein</fullName>
    </submittedName>
</protein>
<evidence type="ECO:0000256" key="4">
    <source>
        <dbReference type="ARBA" id="ARBA00023326"/>
    </source>
</evidence>
<feature type="region of interest" description="Disordered" evidence="5">
    <location>
        <begin position="215"/>
        <end position="234"/>
    </location>
</feature>
<accession>A0A1Q4V852</accession>
<dbReference type="CDD" id="cd00063">
    <property type="entry name" value="FN3"/>
    <property type="match status" value="1"/>
</dbReference>
<feature type="domain" description="CBM2" evidence="8">
    <location>
        <begin position="26"/>
        <end position="134"/>
    </location>
</feature>
<evidence type="ECO:0000256" key="3">
    <source>
        <dbReference type="ARBA" id="ARBA00023295"/>
    </source>
</evidence>
<dbReference type="SMART" id="SM00060">
    <property type="entry name" value="FN3"/>
    <property type="match status" value="1"/>
</dbReference>
<dbReference type="InterPro" id="IPR017853">
    <property type="entry name" value="GH"/>
</dbReference>
<gene>
    <name evidence="10" type="ORF">AB852_14730</name>
</gene>
<dbReference type="InterPro" id="IPR003961">
    <property type="entry name" value="FN3_dom"/>
</dbReference>
<feature type="signal peptide" evidence="6">
    <location>
        <begin position="1"/>
        <end position="26"/>
    </location>
</feature>
<keyword evidence="3" id="KW-0326">Glycosidase</keyword>
<keyword evidence="4" id="KW-0624">Polysaccharide degradation</keyword>
<dbReference type="SUPFAM" id="SSF49265">
    <property type="entry name" value="Fibronectin type III"/>
    <property type="match status" value="1"/>
</dbReference>
<evidence type="ECO:0000259" key="9">
    <source>
        <dbReference type="PROSITE" id="PS51910"/>
    </source>
</evidence>
<keyword evidence="1 6" id="KW-0732">Signal</keyword>
<evidence type="ECO:0000256" key="6">
    <source>
        <dbReference type="SAM" id="SignalP"/>
    </source>
</evidence>
<keyword evidence="3" id="KW-0378">Hydrolase</keyword>
<dbReference type="Gene3D" id="3.20.20.80">
    <property type="entry name" value="Glycosidases"/>
    <property type="match status" value="1"/>
</dbReference>
<dbReference type="PANTHER" id="PTHR42976:SF1">
    <property type="entry name" value="GH18 DOMAIN-CONTAINING PROTEIN-RELATED"/>
    <property type="match status" value="1"/>
</dbReference>
<sequence length="525" mass="55288">MRRPPASLIAIVLGFLTLLLAPPATASSPLAQVTAEFRKTSSWESGYQGGYTIKNGSRTRLDGWSVAFTLPANTTVSTQWDARLTREGSRHVFSDAGYNGTLAPGASVTFGWVATGHGVPAHCVLNNGGPCDNGSDTTPPSVPTGVTVTSVEESALQIGWTASTDDRSTPLTYEISLDGAAPVTVVGATSYRVTGLSPATGYLLRVRAKDAAGNTSAYSPAVTGRTGDPRPRPRTMPTAPYVDMGAWPTPSLPTLASESGLKNFSLGFITATTCKAMWFNHFDPRTGWAGADIAALRASGGEVKVSFGGAGGRELAQTSDSVDALFAEYDAVVTQYDLKYVDFDIEGSATADPVSIARRSAALARLQQAHPGLRISLTLPVTPSGLTATGLSVVASARDAGAELDIVNIMTMDYFMVIDYGDAALSAAEATVAQLRSLYPAGDDARLWGMLGVTPMLGENDDHQIYDQADTRQLVAFARSRGLGMISYWDVTRDRNACTGGHLSLCTNIPQSPYEFSRIAAAYTG</sequence>
<dbReference type="EMBL" id="LFBV01000003">
    <property type="protein sequence ID" value="OKH93939.1"/>
    <property type="molecule type" value="Genomic_DNA"/>
</dbReference>
<dbReference type="SMART" id="SM00637">
    <property type="entry name" value="CBD_II"/>
    <property type="match status" value="1"/>
</dbReference>
<evidence type="ECO:0000256" key="1">
    <source>
        <dbReference type="ARBA" id="ARBA00022729"/>
    </source>
</evidence>
<proteinExistence type="predicted"/>
<dbReference type="RefSeq" id="WP_073788228.1">
    <property type="nucleotide sequence ID" value="NZ_LFBV01000003.1"/>
</dbReference>
<evidence type="ECO:0000259" key="7">
    <source>
        <dbReference type="PROSITE" id="PS50853"/>
    </source>
</evidence>
<dbReference type="GO" id="GO:0004553">
    <property type="term" value="F:hydrolase activity, hydrolyzing O-glycosyl compounds"/>
    <property type="evidence" value="ECO:0007669"/>
    <property type="project" value="InterPro"/>
</dbReference>
<name>A0A1Q4V852_9ACTN</name>
<evidence type="ECO:0000259" key="8">
    <source>
        <dbReference type="PROSITE" id="PS51173"/>
    </source>
</evidence>
<dbReference type="CDD" id="cd06543">
    <property type="entry name" value="GH18_PF-ChiA-like"/>
    <property type="match status" value="1"/>
</dbReference>
<dbReference type="InterPro" id="IPR008965">
    <property type="entry name" value="CBM2/CBM3_carb-bd_dom_sf"/>
</dbReference>
<dbReference type="Pfam" id="PF00553">
    <property type="entry name" value="CBM_2"/>
    <property type="match status" value="1"/>
</dbReference>
<dbReference type="Proteomes" id="UP000186455">
    <property type="component" value="Unassembled WGS sequence"/>
</dbReference>
<dbReference type="GO" id="GO:0000272">
    <property type="term" value="P:polysaccharide catabolic process"/>
    <property type="evidence" value="ECO:0007669"/>
    <property type="project" value="UniProtKB-KW"/>
</dbReference>
<keyword evidence="2" id="KW-0119">Carbohydrate metabolism</keyword>
<evidence type="ECO:0000313" key="11">
    <source>
        <dbReference type="Proteomes" id="UP000186455"/>
    </source>
</evidence>
<dbReference type="InterPro" id="IPR036116">
    <property type="entry name" value="FN3_sf"/>
</dbReference>
<dbReference type="Pfam" id="PF00041">
    <property type="entry name" value="fn3"/>
    <property type="match status" value="1"/>
</dbReference>
<dbReference type="InterPro" id="IPR013783">
    <property type="entry name" value="Ig-like_fold"/>
</dbReference>
<feature type="domain" description="GH18" evidence="9">
    <location>
        <begin position="241"/>
        <end position="525"/>
    </location>
</feature>
<dbReference type="GO" id="GO:0030247">
    <property type="term" value="F:polysaccharide binding"/>
    <property type="evidence" value="ECO:0007669"/>
    <property type="project" value="UniProtKB-UniRule"/>
</dbReference>
<dbReference type="PROSITE" id="PS51910">
    <property type="entry name" value="GH18_2"/>
    <property type="match status" value="1"/>
</dbReference>
<dbReference type="PROSITE" id="PS50853">
    <property type="entry name" value="FN3"/>
    <property type="match status" value="1"/>
</dbReference>